<feature type="domain" description="Beta-ketoacyl-[acyl-carrier-protein] synthase III C-terminal" evidence="10">
    <location>
        <begin position="239"/>
        <end position="326"/>
    </location>
</feature>
<dbReference type="PANTHER" id="PTHR34069">
    <property type="entry name" value="3-OXOACYL-[ACYL-CARRIER-PROTEIN] SYNTHASE 3"/>
    <property type="match status" value="1"/>
</dbReference>
<comment type="caution">
    <text evidence="12">The sequence shown here is derived from an EMBL/GenBank/DDBJ whole genome shotgun (WGS) entry which is preliminary data.</text>
</comment>
<evidence type="ECO:0000256" key="4">
    <source>
        <dbReference type="ARBA" id="ARBA00022679"/>
    </source>
</evidence>
<dbReference type="GO" id="GO:0005737">
    <property type="term" value="C:cytoplasm"/>
    <property type="evidence" value="ECO:0007669"/>
    <property type="project" value="UniProtKB-SubCell"/>
</dbReference>
<evidence type="ECO:0000259" key="10">
    <source>
        <dbReference type="Pfam" id="PF08541"/>
    </source>
</evidence>
<evidence type="ECO:0000313" key="12">
    <source>
        <dbReference type="EMBL" id="KJK33901.1"/>
    </source>
</evidence>
<dbReference type="Pfam" id="PF08541">
    <property type="entry name" value="ACP_syn_III_C"/>
    <property type="match status" value="1"/>
</dbReference>
<dbReference type="CDD" id="cd00830">
    <property type="entry name" value="KAS_III"/>
    <property type="match status" value="1"/>
</dbReference>
<dbReference type="GO" id="GO:0006633">
    <property type="term" value="P:fatty acid biosynthetic process"/>
    <property type="evidence" value="ECO:0007669"/>
    <property type="project" value="UniProtKB-UniRule"/>
</dbReference>
<keyword evidence="3 9" id="KW-0444">Lipid biosynthesis</keyword>
<dbReference type="RefSeq" id="WP_045317876.1">
    <property type="nucleotide sequence ID" value="NZ_JYJG01000489.1"/>
</dbReference>
<dbReference type="InterPro" id="IPR016039">
    <property type="entry name" value="Thiolase-like"/>
</dbReference>
<comment type="function">
    <text evidence="9">Catalyzes the condensation reaction of fatty acid synthesis by the addition to an acyl acceptor of two carbons from malonyl-ACP. Catalyzes the first condensation reaction which initiates fatty acid synthesis and may therefore play a role in governing the total rate of fatty acid production. Possesses both acetoacetyl-ACP synthase and acetyl transacylase activities. Its substrate specificity determines the biosynthesis of branched-chain and/or straight-chain of fatty acids.</text>
</comment>
<dbReference type="NCBIfam" id="TIGR00747">
    <property type="entry name" value="fabH"/>
    <property type="match status" value="1"/>
</dbReference>
<evidence type="ECO:0000256" key="6">
    <source>
        <dbReference type="ARBA" id="ARBA00023098"/>
    </source>
</evidence>
<dbReference type="GO" id="GO:0004315">
    <property type="term" value="F:3-oxoacyl-[acyl-carrier-protein] synthase activity"/>
    <property type="evidence" value="ECO:0007669"/>
    <property type="project" value="InterPro"/>
</dbReference>
<feature type="domain" description="Beta-ketoacyl-[acyl-carrier-protein] synthase III N-terminal" evidence="11">
    <location>
        <begin position="105"/>
        <end position="185"/>
    </location>
</feature>
<keyword evidence="8 9" id="KW-0012">Acyltransferase</keyword>
<dbReference type="Gene3D" id="3.40.47.10">
    <property type="match status" value="1"/>
</dbReference>
<evidence type="ECO:0000256" key="8">
    <source>
        <dbReference type="ARBA" id="ARBA00023315"/>
    </source>
</evidence>
<name>A0A0F0GI07_LENAE</name>
<dbReference type="eggNOG" id="COG0332">
    <property type="taxonomic scope" value="Bacteria"/>
</dbReference>
<comment type="pathway">
    <text evidence="9">Lipid metabolism; fatty acid biosynthesis.</text>
</comment>
<evidence type="ECO:0000256" key="7">
    <source>
        <dbReference type="ARBA" id="ARBA00023160"/>
    </source>
</evidence>
<comment type="similarity">
    <text evidence="1 9">Belongs to the thiolase-like superfamily. FabH family.</text>
</comment>
<dbReference type="UniPathway" id="UPA00094"/>
<keyword evidence="7 9" id="KW-0275">Fatty acid biosynthesis</keyword>
<evidence type="ECO:0000259" key="11">
    <source>
        <dbReference type="Pfam" id="PF08545"/>
    </source>
</evidence>
<keyword evidence="2 9" id="KW-0963">Cytoplasm</keyword>
<evidence type="ECO:0000256" key="3">
    <source>
        <dbReference type="ARBA" id="ARBA00022516"/>
    </source>
</evidence>
<gene>
    <name evidence="9" type="primary">fabH</name>
    <name evidence="12" type="ORF">UK23_44485</name>
</gene>
<accession>A0A0F0GI07</accession>
<feature type="active site" evidence="9">
    <location>
        <position position="253"/>
    </location>
</feature>
<organism evidence="12 13">
    <name type="scientific">Lentzea aerocolonigenes</name>
    <name type="common">Lechevalieria aerocolonigenes</name>
    <name type="synonym">Saccharothrix aerocolonigenes</name>
    <dbReference type="NCBI Taxonomy" id="68170"/>
    <lineage>
        <taxon>Bacteria</taxon>
        <taxon>Bacillati</taxon>
        <taxon>Actinomycetota</taxon>
        <taxon>Actinomycetes</taxon>
        <taxon>Pseudonocardiales</taxon>
        <taxon>Pseudonocardiaceae</taxon>
        <taxon>Lentzea</taxon>
    </lineage>
</organism>
<feature type="active site" evidence="9">
    <location>
        <position position="111"/>
    </location>
</feature>
<keyword evidence="4 9" id="KW-0808">Transferase</keyword>
<dbReference type="SUPFAM" id="SSF53901">
    <property type="entry name" value="Thiolase-like"/>
    <property type="match status" value="1"/>
</dbReference>
<keyword evidence="13" id="KW-1185">Reference proteome</keyword>
<keyword evidence="6 9" id="KW-0443">Lipid metabolism</keyword>
<dbReference type="Pfam" id="PF08545">
    <property type="entry name" value="ACP_syn_III"/>
    <property type="match status" value="1"/>
</dbReference>
<dbReference type="AlphaFoldDB" id="A0A0F0GI07"/>
<dbReference type="GO" id="GO:0044550">
    <property type="term" value="P:secondary metabolite biosynthetic process"/>
    <property type="evidence" value="ECO:0007669"/>
    <property type="project" value="TreeGrafter"/>
</dbReference>
<sequence>MRAAVVAGLGSWLPPRVVTNDELTAKLDTTDEWIRTRIGVATRHVVEPGMATSDLSVEAARRALRSAGVPGAGGVILATTTPDRPCPATAPEIASRLGLVDVPAFDIAAVCTGFVYGLGVGAGLITAGIVDSLVMIGGDAYSTILNPQDRTTSVIFGDGAGAVVLRAGSPDEPGALGPFDLGSDGELSDLITVPAGGSRQRSSRDIVPHGDKFFQMEGREVFANAVARMSAASRNAVKRRGWVESDVDKVIAHQANTRILDAVSAELGVPRDKFVSNITDVGNTSAASIPLALAHGVRSGELQPGQKVLLTAFGGGLTWGATTLVWPALSLSE</sequence>
<proteinExistence type="inferred from homology"/>
<keyword evidence="9" id="KW-0511">Multifunctional enzyme</keyword>
<dbReference type="EMBL" id="JYJG01000489">
    <property type="protein sequence ID" value="KJK33901.1"/>
    <property type="molecule type" value="Genomic_DNA"/>
</dbReference>
<dbReference type="Proteomes" id="UP000033393">
    <property type="component" value="Unassembled WGS sequence"/>
</dbReference>
<evidence type="ECO:0000256" key="9">
    <source>
        <dbReference type="HAMAP-Rule" id="MF_01815"/>
    </source>
</evidence>
<dbReference type="EC" id="2.3.1.180" evidence="9"/>
<comment type="domain">
    <text evidence="9">The last Arg residue of the ACP-binding site is essential for the weak association between ACP/AcpP and FabH.</text>
</comment>
<dbReference type="HAMAP" id="MF_01815">
    <property type="entry name" value="FabH"/>
    <property type="match status" value="1"/>
</dbReference>
<comment type="subunit">
    <text evidence="9">Homodimer.</text>
</comment>
<evidence type="ECO:0000256" key="2">
    <source>
        <dbReference type="ARBA" id="ARBA00022490"/>
    </source>
</evidence>
<feature type="active site" evidence="9">
    <location>
        <position position="283"/>
    </location>
</feature>
<evidence type="ECO:0000256" key="5">
    <source>
        <dbReference type="ARBA" id="ARBA00022832"/>
    </source>
</evidence>
<comment type="catalytic activity">
    <reaction evidence="9">
        <text>malonyl-[ACP] + acetyl-CoA + H(+) = 3-oxobutanoyl-[ACP] + CO2 + CoA</text>
        <dbReference type="Rhea" id="RHEA:12080"/>
        <dbReference type="Rhea" id="RHEA-COMP:9623"/>
        <dbReference type="Rhea" id="RHEA-COMP:9625"/>
        <dbReference type="ChEBI" id="CHEBI:15378"/>
        <dbReference type="ChEBI" id="CHEBI:16526"/>
        <dbReference type="ChEBI" id="CHEBI:57287"/>
        <dbReference type="ChEBI" id="CHEBI:57288"/>
        <dbReference type="ChEBI" id="CHEBI:78449"/>
        <dbReference type="ChEBI" id="CHEBI:78450"/>
        <dbReference type="EC" id="2.3.1.180"/>
    </reaction>
</comment>
<dbReference type="PATRIC" id="fig|68170.10.peg.2207"/>
<evidence type="ECO:0000313" key="13">
    <source>
        <dbReference type="Proteomes" id="UP000033393"/>
    </source>
</evidence>
<feature type="region of interest" description="ACP-binding" evidence="9">
    <location>
        <begin position="254"/>
        <end position="258"/>
    </location>
</feature>
<dbReference type="NCBIfam" id="NF006829">
    <property type="entry name" value="PRK09352.1"/>
    <property type="match status" value="1"/>
</dbReference>
<dbReference type="PANTHER" id="PTHR34069:SF2">
    <property type="entry name" value="BETA-KETOACYL-[ACYL-CARRIER-PROTEIN] SYNTHASE III"/>
    <property type="match status" value="1"/>
</dbReference>
<reference evidence="12 13" key="1">
    <citation type="submission" date="2015-02" db="EMBL/GenBank/DDBJ databases">
        <authorList>
            <person name="Ju K.-S."/>
            <person name="Doroghazi J.R."/>
            <person name="Metcalf W."/>
        </authorList>
    </citation>
    <scope>NUCLEOTIDE SEQUENCE [LARGE SCALE GENOMIC DNA]</scope>
    <source>
        <strain evidence="12 13">NRRL B-16140</strain>
    </source>
</reference>
<keyword evidence="5 9" id="KW-0276">Fatty acid metabolism</keyword>
<dbReference type="OrthoDB" id="9815506at2"/>
<dbReference type="GO" id="GO:0033818">
    <property type="term" value="F:beta-ketoacyl-acyl-carrier-protein synthase III activity"/>
    <property type="evidence" value="ECO:0007669"/>
    <property type="project" value="UniProtKB-UniRule"/>
</dbReference>
<dbReference type="InterPro" id="IPR004655">
    <property type="entry name" value="FabH"/>
</dbReference>
<dbReference type="InterPro" id="IPR013747">
    <property type="entry name" value="ACP_syn_III_C"/>
</dbReference>
<evidence type="ECO:0000256" key="1">
    <source>
        <dbReference type="ARBA" id="ARBA00008642"/>
    </source>
</evidence>
<dbReference type="InterPro" id="IPR013751">
    <property type="entry name" value="ACP_syn_III_N"/>
</dbReference>
<protein>
    <recommendedName>
        <fullName evidence="9">Beta-ketoacyl-[acyl-carrier-protein] synthase III</fullName>
        <shortName evidence="9">Beta-ketoacyl-ACP synthase III</shortName>
        <shortName evidence="9">KAS III</shortName>
        <ecNumber evidence="9">2.3.1.180</ecNumber>
    </recommendedName>
    <alternativeName>
        <fullName evidence="9">3-oxoacyl-[acyl-carrier-protein] synthase 3</fullName>
    </alternativeName>
    <alternativeName>
        <fullName evidence="9">3-oxoacyl-[acyl-carrier-protein] synthase III</fullName>
    </alternativeName>
</protein>
<comment type="subcellular location">
    <subcellularLocation>
        <location evidence="9">Cytoplasm</location>
    </subcellularLocation>
</comment>